<keyword evidence="4" id="KW-1185">Reference proteome</keyword>
<feature type="domain" description="PurM-like C-terminal" evidence="2">
    <location>
        <begin position="29"/>
        <end position="129"/>
    </location>
</feature>
<organism evidence="3 4">
    <name type="scientific">Aciditerrimonas ferrireducens</name>
    <dbReference type="NCBI Taxonomy" id="667306"/>
    <lineage>
        <taxon>Bacteria</taxon>
        <taxon>Bacillati</taxon>
        <taxon>Actinomycetota</taxon>
        <taxon>Acidimicrobiia</taxon>
        <taxon>Acidimicrobiales</taxon>
        <taxon>Acidimicrobiaceae</taxon>
        <taxon>Aciditerrimonas</taxon>
    </lineage>
</organism>
<dbReference type="InterPro" id="IPR010918">
    <property type="entry name" value="PurM-like_C_dom"/>
</dbReference>
<evidence type="ECO:0000256" key="1">
    <source>
        <dbReference type="SAM" id="MobiDB-lite"/>
    </source>
</evidence>
<reference evidence="3 4" key="1">
    <citation type="submission" date="2024-09" db="EMBL/GenBank/DDBJ databases">
        <authorList>
            <person name="Sun Q."/>
            <person name="Mori K."/>
        </authorList>
    </citation>
    <scope>NUCLEOTIDE SEQUENCE [LARGE SCALE GENOMIC DNA]</scope>
    <source>
        <strain evidence="3 4">JCM 15389</strain>
    </source>
</reference>
<dbReference type="InterPro" id="IPR006283">
    <property type="entry name" value="ThiL-like"/>
</dbReference>
<evidence type="ECO:0000313" key="4">
    <source>
        <dbReference type="Proteomes" id="UP001589788"/>
    </source>
</evidence>
<proteinExistence type="predicted"/>
<feature type="non-terminal residue" evidence="3">
    <location>
        <position position="1"/>
    </location>
</feature>
<dbReference type="InterPro" id="IPR036676">
    <property type="entry name" value="PurM-like_C_sf"/>
</dbReference>
<evidence type="ECO:0000313" key="3">
    <source>
        <dbReference type="EMBL" id="MFC0083125.1"/>
    </source>
</evidence>
<dbReference type="Pfam" id="PF02769">
    <property type="entry name" value="AIRS_C"/>
    <property type="match status" value="1"/>
</dbReference>
<dbReference type="PANTHER" id="PTHR30270">
    <property type="entry name" value="THIAMINE-MONOPHOSPHATE KINASE"/>
    <property type="match status" value="1"/>
</dbReference>
<name>A0ABV6C5Z4_9ACTN</name>
<dbReference type="Proteomes" id="UP001589788">
    <property type="component" value="Unassembled WGS sequence"/>
</dbReference>
<evidence type="ECO:0000259" key="2">
    <source>
        <dbReference type="Pfam" id="PF02769"/>
    </source>
</evidence>
<accession>A0ABV6C5Z4</accession>
<dbReference type="PANTHER" id="PTHR30270:SF0">
    <property type="entry name" value="THIAMINE-MONOPHOSPHATE KINASE"/>
    <property type="match status" value="1"/>
</dbReference>
<protein>
    <submittedName>
        <fullName evidence="3">AIR synthase-related protein</fullName>
    </submittedName>
</protein>
<dbReference type="EMBL" id="JBHLYQ010000272">
    <property type="protein sequence ID" value="MFC0083125.1"/>
    <property type="molecule type" value="Genomic_DNA"/>
</dbReference>
<sequence>RLDPNRGGCAPGEEPPGAAWADLVRAHRRPRARLAEGLAAGRAGVRAMVDVSDGLALDLHRLADASGVGVVLWDVPVVPGARFEEALGGGEDYELVMATADLARLRAGFARAGLPEPLVVGRVVADPDHRTWRGEPLPRAGYEHGRAQGPAGSA</sequence>
<dbReference type="RefSeq" id="WP_377790867.1">
    <property type="nucleotide sequence ID" value="NZ_JBHLYQ010000272.1"/>
</dbReference>
<comment type="caution">
    <text evidence="3">The sequence shown here is derived from an EMBL/GenBank/DDBJ whole genome shotgun (WGS) entry which is preliminary data.</text>
</comment>
<feature type="region of interest" description="Disordered" evidence="1">
    <location>
        <begin position="131"/>
        <end position="154"/>
    </location>
</feature>
<dbReference type="Gene3D" id="3.90.650.10">
    <property type="entry name" value="PurM-like C-terminal domain"/>
    <property type="match status" value="1"/>
</dbReference>
<dbReference type="SUPFAM" id="SSF56042">
    <property type="entry name" value="PurM C-terminal domain-like"/>
    <property type="match status" value="1"/>
</dbReference>
<gene>
    <name evidence="3" type="ORF">ACFFRE_13400</name>
</gene>